<keyword evidence="3" id="KW-0539">Nucleus</keyword>
<dbReference type="InterPro" id="IPR029055">
    <property type="entry name" value="Ntn_hydrolases_N"/>
</dbReference>
<dbReference type="AlphaFoldDB" id="A0A7S2WRU9"/>
<accession>A0A7S2WRU9</accession>
<dbReference type="SUPFAM" id="SSF56235">
    <property type="entry name" value="N-terminal nucleophile aminohydrolases (Ntn hydrolases)"/>
    <property type="match status" value="1"/>
</dbReference>
<dbReference type="GO" id="GO:0005737">
    <property type="term" value="C:cytoplasm"/>
    <property type="evidence" value="ECO:0007669"/>
    <property type="project" value="UniProtKB-SubCell"/>
</dbReference>
<evidence type="ECO:0000313" key="4">
    <source>
        <dbReference type="EMBL" id="CAD9704403.1"/>
    </source>
</evidence>
<sequence length="243" mass="26120">MASIASTEGDLVLNSKLEAAGGPVQHRFSPYDWNGGTVVAIAGADYTVVGADTRLATGYSIKSRNIHRALQLTDQTIVACGGCHADVQALYNNLKYKATMFEFDHGAKLSTVATAQLLSNTLYYKRFFPYYALAVVAGLDDEGTGYVAGYDAVGSYLRSRDGYMCNGSGAAIGMPILDNLLGVHGVSSGLKNKPAYSAEQVVEMIKDMFLTIGERDIMCGDSCDIFVITKDGTRTETFELKKD</sequence>
<protein>
    <recommendedName>
        <fullName evidence="3">Proteasome subunit beta</fullName>
    </recommendedName>
</protein>
<dbReference type="GO" id="GO:0005634">
    <property type="term" value="C:nucleus"/>
    <property type="evidence" value="ECO:0007669"/>
    <property type="project" value="UniProtKB-SubCell"/>
</dbReference>
<keyword evidence="1 3" id="KW-0963">Cytoplasm</keyword>
<evidence type="ECO:0000256" key="2">
    <source>
        <dbReference type="ARBA" id="ARBA00022942"/>
    </source>
</evidence>
<dbReference type="InterPro" id="IPR001353">
    <property type="entry name" value="Proteasome_sua/b"/>
</dbReference>
<dbReference type="Pfam" id="PF00227">
    <property type="entry name" value="Proteasome"/>
    <property type="match status" value="1"/>
</dbReference>
<evidence type="ECO:0000256" key="3">
    <source>
        <dbReference type="RuleBase" id="RU004203"/>
    </source>
</evidence>
<dbReference type="PANTHER" id="PTHR32194">
    <property type="entry name" value="METALLOPROTEASE TLDD"/>
    <property type="match status" value="1"/>
</dbReference>
<dbReference type="PROSITE" id="PS51476">
    <property type="entry name" value="PROTEASOME_BETA_2"/>
    <property type="match status" value="1"/>
</dbReference>
<dbReference type="InterPro" id="IPR023333">
    <property type="entry name" value="Proteasome_suB-type"/>
</dbReference>
<name>A0A7S2WRU9_9STRA</name>
<dbReference type="PROSITE" id="PS00854">
    <property type="entry name" value="PROTEASOME_BETA_1"/>
    <property type="match status" value="1"/>
</dbReference>
<comment type="subunit">
    <text evidence="3">Component of the proteasome complex.</text>
</comment>
<dbReference type="GO" id="GO:0005839">
    <property type="term" value="C:proteasome core complex"/>
    <property type="evidence" value="ECO:0007669"/>
    <property type="project" value="InterPro"/>
</dbReference>
<organism evidence="4">
    <name type="scientific">Mucochytrium quahogii</name>
    <dbReference type="NCBI Taxonomy" id="96639"/>
    <lineage>
        <taxon>Eukaryota</taxon>
        <taxon>Sar</taxon>
        <taxon>Stramenopiles</taxon>
        <taxon>Bigyra</taxon>
        <taxon>Labyrinthulomycetes</taxon>
        <taxon>Thraustochytrida</taxon>
        <taxon>Thraustochytriidae</taxon>
        <taxon>Mucochytrium</taxon>
    </lineage>
</organism>
<keyword evidence="2 3" id="KW-0647">Proteasome</keyword>
<dbReference type="Gene3D" id="3.60.20.10">
    <property type="entry name" value="Glutamine Phosphoribosylpyrophosphate, subunit 1, domain 1"/>
    <property type="match status" value="1"/>
</dbReference>
<reference evidence="4" key="1">
    <citation type="submission" date="2021-01" db="EMBL/GenBank/DDBJ databases">
        <authorList>
            <person name="Corre E."/>
            <person name="Pelletier E."/>
            <person name="Niang G."/>
            <person name="Scheremetjew M."/>
            <person name="Finn R."/>
            <person name="Kale V."/>
            <person name="Holt S."/>
            <person name="Cochrane G."/>
            <person name="Meng A."/>
            <person name="Brown T."/>
            <person name="Cohen L."/>
        </authorList>
    </citation>
    <scope>NUCLEOTIDE SEQUENCE</scope>
    <source>
        <strain evidence="4">NY070348D</strain>
    </source>
</reference>
<dbReference type="EMBL" id="HBHK01024989">
    <property type="protein sequence ID" value="CAD9704403.1"/>
    <property type="molecule type" value="Transcribed_RNA"/>
</dbReference>
<comment type="function">
    <text evidence="3">Component of the proteasome, a multicatalytic proteinase complex which is characterized by its ability to cleave peptides with Arg, Phe, Tyr, Leu, and Glu adjacent to the leaving group at neutral or slightly basic pH. The proteasome has an ATP-dependent proteolytic activity.</text>
</comment>
<dbReference type="InterPro" id="IPR016050">
    <property type="entry name" value="Proteasome_bsu_CS"/>
</dbReference>
<comment type="similarity">
    <text evidence="3">Belongs to the peptidase T1B family.</text>
</comment>
<comment type="subcellular location">
    <subcellularLocation>
        <location evidence="3">Cytoplasm</location>
    </subcellularLocation>
    <subcellularLocation>
        <location evidence="3">Nucleus</location>
    </subcellularLocation>
</comment>
<evidence type="ECO:0000256" key="1">
    <source>
        <dbReference type="ARBA" id="ARBA00022490"/>
    </source>
</evidence>
<dbReference type="GO" id="GO:0051603">
    <property type="term" value="P:proteolysis involved in protein catabolic process"/>
    <property type="evidence" value="ECO:0007669"/>
    <property type="project" value="InterPro"/>
</dbReference>
<dbReference type="PANTHER" id="PTHR32194:SF2">
    <property type="entry name" value="PROTEASOME SUBUNIT BETA TYPE-1"/>
    <property type="match status" value="1"/>
</dbReference>
<gene>
    <name evidence="4" type="ORF">QSP1433_LOCUS15731</name>
</gene>
<proteinExistence type="inferred from homology"/>